<evidence type="ECO:0000256" key="1">
    <source>
        <dbReference type="SAM" id="MobiDB-lite"/>
    </source>
</evidence>
<feature type="region of interest" description="Disordered" evidence="1">
    <location>
        <begin position="1"/>
        <end position="51"/>
    </location>
</feature>
<keyword evidence="3" id="KW-1185">Reference proteome</keyword>
<reference evidence="2 3" key="1">
    <citation type="submission" date="2024-04" db="EMBL/GenBank/DDBJ databases">
        <title>Tritrichomonas musculus Genome.</title>
        <authorList>
            <person name="Alves-Ferreira E."/>
            <person name="Grigg M."/>
            <person name="Lorenzi H."/>
            <person name="Galac M."/>
        </authorList>
    </citation>
    <scope>NUCLEOTIDE SEQUENCE [LARGE SCALE GENOMIC DNA]</scope>
    <source>
        <strain evidence="2 3">EAF2021</strain>
    </source>
</reference>
<sequence length="84" mass="9347">MFNSLNGPLGRPLEEKKKETSTDLSSPNDSGADNIPIRPRRSQTLPPALPGPIKKDDVALTIFEEFLLNSYLLVFHESVNVIQQ</sequence>
<dbReference type="Proteomes" id="UP001470230">
    <property type="component" value="Unassembled WGS sequence"/>
</dbReference>
<organism evidence="2 3">
    <name type="scientific">Tritrichomonas musculus</name>
    <dbReference type="NCBI Taxonomy" id="1915356"/>
    <lineage>
        <taxon>Eukaryota</taxon>
        <taxon>Metamonada</taxon>
        <taxon>Parabasalia</taxon>
        <taxon>Tritrichomonadida</taxon>
        <taxon>Tritrichomonadidae</taxon>
        <taxon>Tritrichomonas</taxon>
    </lineage>
</organism>
<gene>
    <name evidence="2" type="ORF">M9Y10_025056</name>
</gene>
<dbReference type="EMBL" id="JAPFFF010000035">
    <property type="protein sequence ID" value="KAK8843208.1"/>
    <property type="molecule type" value="Genomic_DNA"/>
</dbReference>
<comment type="caution">
    <text evidence="2">The sequence shown here is derived from an EMBL/GenBank/DDBJ whole genome shotgun (WGS) entry which is preliminary data.</text>
</comment>
<proteinExistence type="predicted"/>
<evidence type="ECO:0000313" key="3">
    <source>
        <dbReference type="Proteomes" id="UP001470230"/>
    </source>
</evidence>
<feature type="compositionally biased region" description="Basic and acidic residues" evidence="1">
    <location>
        <begin position="12"/>
        <end position="21"/>
    </location>
</feature>
<accession>A0ABR2HAD9</accession>
<name>A0ABR2HAD9_9EUKA</name>
<protein>
    <submittedName>
        <fullName evidence="2">Uncharacterized protein</fullName>
    </submittedName>
</protein>
<evidence type="ECO:0000313" key="2">
    <source>
        <dbReference type="EMBL" id="KAK8843208.1"/>
    </source>
</evidence>
<feature type="compositionally biased region" description="Polar residues" evidence="1">
    <location>
        <begin position="22"/>
        <end position="31"/>
    </location>
</feature>